<feature type="domain" description="Outer membrane protein beta-barrel" evidence="6">
    <location>
        <begin position="390"/>
        <end position="800"/>
    </location>
</feature>
<evidence type="ECO:0000256" key="2">
    <source>
        <dbReference type="ARBA" id="ARBA00023136"/>
    </source>
</evidence>
<keyword evidence="8" id="KW-1185">Reference proteome</keyword>
<dbReference type="Pfam" id="PF13620">
    <property type="entry name" value="CarboxypepD_reg"/>
    <property type="match status" value="1"/>
</dbReference>
<name>A0A8J2XPQ7_9BACT</name>
<reference evidence="7" key="1">
    <citation type="journal article" date="2014" name="Int. J. Syst. Evol. Microbiol.">
        <title>Complete genome sequence of Corynebacterium casei LMG S-19264T (=DSM 44701T), isolated from a smear-ripened cheese.</title>
        <authorList>
            <consortium name="US DOE Joint Genome Institute (JGI-PGF)"/>
            <person name="Walter F."/>
            <person name="Albersmeier A."/>
            <person name="Kalinowski J."/>
            <person name="Ruckert C."/>
        </authorList>
    </citation>
    <scope>NUCLEOTIDE SEQUENCE</scope>
    <source>
        <strain evidence="7">CGMCC 1.15448</strain>
    </source>
</reference>
<evidence type="ECO:0000256" key="5">
    <source>
        <dbReference type="SAM" id="SignalP"/>
    </source>
</evidence>
<dbReference type="EMBL" id="BMJC01000001">
    <property type="protein sequence ID" value="GGA81585.1"/>
    <property type="molecule type" value="Genomic_DNA"/>
</dbReference>
<accession>A0A8J2XPQ7</accession>
<dbReference type="Gene3D" id="2.60.40.1120">
    <property type="entry name" value="Carboxypeptidase-like, regulatory domain"/>
    <property type="match status" value="1"/>
</dbReference>
<dbReference type="RefSeq" id="WP_188927412.1">
    <property type="nucleotide sequence ID" value="NZ_BMJC01000001.1"/>
</dbReference>
<comment type="caution">
    <text evidence="7">The sequence shown here is derived from an EMBL/GenBank/DDBJ whole genome shotgun (WGS) entry which is preliminary data.</text>
</comment>
<sequence length="831" mass="92574">MRFLTTLVLLQLFAFTAFSQGTAILTMPPIGIIKGSVVDSGGKPLDAVSVSLLKKTDSSTTKIAITDKSGQFTFQNIPNGKYILSVTHIGYSTWYSQPLEITPAKPSISQGTIRLQPSGASLGAVTVVGKKPPVEVKIDKTVVNVDASPTNGGLTALEVLEKSPGVMVDNDGNISLKGKQGVIIMIDGKPTYLSATDLATYLKNMPANLVDQIEIMSQPPAKYDAAGNSGVINLITKKNRNNGFNGSISASAIIARYFKSPNSINFNWRQGKFNIYGNYSYAYWEGFGDDHNNNSLRSNAAALFDRYSVQHNYGRYSDRNQNFRAGVDYFADKKTTLGFSVNGTVDRQWYTSVSTTDFFDSLHNFVQYNAANALNNTPQTHLGFNGNYTHKLDQKGSELTADADYIFFTTHGTVNSNNYLYNADNTASDAPYLLNGLLPSHIDIYSFKSDYKKVLSDDITIEAGVKSSYVRTDNNAIYSLYDNTKKAWEPDTAISNHFIYKENINAAYLSWQQRIKKFSLQLGLRAEQTNTNGDQTVKSVDFKQHYLQLFPTTYITYKTDDNNTFGLSYGRRIERPSYQSLNPFRFQLDRYTYSQGNPNLQPQFSNNVELSYNYKGMINISANYTMTTDIIDNVLITFKEPGDSNYTTYQTDQNLASQRNIGLSANFSKQLTKAWMLNVFFNVYNNRYKGVADSTTIDVSYTSFNASFNTQYSFKKGWAAECSGFYYAKNYISGVILADGRGMFSLGGSKQILKGKGTAKLNFRDPLYLMSFTSHSDLDKAVTYSHSIWDNRRIVMTLVYRFGKSTGNQSQRRASGASDEQSRVGGGNGQQ</sequence>
<dbReference type="GO" id="GO:0030246">
    <property type="term" value="F:carbohydrate binding"/>
    <property type="evidence" value="ECO:0007669"/>
    <property type="project" value="InterPro"/>
</dbReference>
<dbReference type="SUPFAM" id="SSF49452">
    <property type="entry name" value="Starch-binding domain-like"/>
    <property type="match status" value="1"/>
</dbReference>
<dbReference type="Gene3D" id="2.40.170.20">
    <property type="entry name" value="TonB-dependent receptor, beta-barrel domain"/>
    <property type="match status" value="1"/>
</dbReference>
<protein>
    <submittedName>
        <fullName evidence="7">TonB-dependent receptor</fullName>
    </submittedName>
</protein>
<keyword evidence="7" id="KW-0675">Receptor</keyword>
<reference evidence="7" key="2">
    <citation type="submission" date="2020-09" db="EMBL/GenBank/DDBJ databases">
        <authorList>
            <person name="Sun Q."/>
            <person name="Zhou Y."/>
        </authorList>
    </citation>
    <scope>NUCLEOTIDE SEQUENCE</scope>
    <source>
        <strain evidence="7">CGMCC 1.15448</strain>
    </source>
</reference>
<evidence type="ECO:0000256" key="3">
    <source>
        <dbReference type="ARBA" id="ARBA00023237"/>
    </source>
</evidence>
<evidence type="ECO:0000313" key="7">
    <source>
        <dbReference type="EMBL" id="GGA81585.1"/>
    </source>
</evidence>
<dbReference type="InterPro" id="IPR013784">
    <property type="entry name" value="Carb-bd-like_fold"/>
</dbReference>
<gene>
    <name evidence="7" type="ORF">GCM10011511_00660</name>
</gene>
<dbReference type="Gene3D" id="2.170.130.10">
    <property type="entry name" value="TonB-dependent receptor, plug domain"/>
    <property type="match status" value="1"/>
</dbReference>
<dbReference type="InterPro" id="IPR036942">
    <property type="entry name" value="Beta-barrel_TonB_sf"/>
</dbReference>
<dbReference type="Pfam" id="PF14905">
    <property type="entry name" value="OMP_b-brl_3"/>
    <property type="match status" value="1"/>
</dbReference>
<evidence type="ECO:0000256" key="1">
    <source>
        <dbReference type="ARBA" id="ARBA00004442"/>
    </source>
</evidence>
<dbReference type="InterPro" id="IPR041700">
    <property type="entry name" value="OMP_b-brl_3"/>
</dbReference>
<evidence type="ECO:0000256" key="4">
    <source>
        <dbReference type="SAM" id="MobiDB-lite"/>
    </source>
</evidence>
<dbReference type="PANTHER" id="PTHR40980:SF4">
    <property type="entry name" value="TONB-DEPENDENT RECEPTOR-LIKE BETA-BARREL DOMAIN-CONTAINING PROTEIN"/>
    <property type="match status" value="1"/>
</dbReference>
<evidence type="ECO:0000259" key="6">
    <source>
        <dbReference type="Pfam" id="PF14905"/>
    </source>
</evidence>
<feature type="signal peptide" evidence="5">
    <location>
        <begin position="1"/>
        <end position="19"/>
    </location>
</feature>
<keyword evidence="5" id="KW-0732">Signal</keyword>
<feature type="chain" id="PRO_5035217296" evidence="5">
    <location>
        <begin position="20"/>
        <end position="831"/>
    </location>
</feature>
<comment type="subcellular location">
    <subcellularLocation>
        <location evidence="1">Cell outer membrane</location>
    </subcellularLocation>
</comment>
<organism evidence="7 8">
    <name type="scientific">Puia dinghuensis</name>
    <dbReference type="NCBI Taxonomy" id="1792502"/>
    <lineage>
        <taxon>Bacteria</taxon>
        <taxon>Pseudomonadati</taxon>
        <taxon>Bacteroidota</taxon>
        <taxon>Chitinophagia</taxon>
        <taxon>Chitinophagales</taxon>
        <taxon>Chitinophagaceae</taxon>
        <taxon>Puia</taxon>
    </lineage>
</organism>
<evidence type="ECO:0000313" key="8">
    <source>
        <dbReference type="Proteomes" id="UP000607559"/>
    </source>
</evidence>
<dbReference type="Proteomes" id="UP000607559">
    <property type="component" value="Unassembled WGS sequence"/>
</dbReference>
<dbReference type="PANTHER" id="PTHR40980">
    <property type="entry name" value="PLUG DOMAIN-CONTAINING PROTEIN"/>
    <property type="match status" value="1"/>
</dbReference>
<feature type="region of interest" description="Disordered" evidence="4">
    <location>
        <begin position="807"/>
        <end position="831"/>
    </location>
</feature>
<dbReference type="AlphaFoldDB" id="A0A8J2XPQ7"/>
<keyword evidence="3" id="KW-0998">Cell outer membrane</keyword>
<keyword evidence="2" id="KW-0472">Membrane</keyword>
<dbReference type="GO" id="GO:0009279">
    <property type="term" value="C:cell outer membrane"/>
    <property type="evidence" value="ECO:0007669"/>
    <property type="project" value="UniProtKB-SubCell"/>
</dbReference>
<dbReference type="InterPro" id="IPR037066">
    <property type="entry name" value="Plug_dom_sf"/>
</dbReference>
<proteinExistence type="predicted"/>
<dbReference type="SUPFAM" id="SSF56935">
    <property type="entry name" value="Porins"/>
    <property type="match status" value="1"/>
</dbReference>